<dbReference type="InterPro" id="IPR050351">
    <property type="entry name" value="BphY/WalK/GraS-like"/>
</dbReference>
<dbReference type="PANTHER" id="PTHR45453">
    <property type="entry name" value="PHOSPHATE REGULON SENSOR PROTEIN PHOR"/>
    <property type="match status" value="1"/>
</dbReference>
<evidence type="ECO:0000256" key="4">
    <source>
        <dbReference type="ARBA" id="ARBA00022475"/>
    </source>
</evidence>
<keyword evidence="7" id="KW-0547">Nucleotide-binding</keyword>
<keyword evidence="12 14" id="KW-0472">Membrane</keyword>
<organism evidence="16 17">
    <name type="scientific">Mammaliicoccus vitulinus</name>
    <dbReference type="NCBI Taxonomy" id="71237"/>
    <lineage>
        <taxon>Bacteria</taxon>
        <taxon>Bacillati</taxon>
        <taxon>Bacillota</taxon>
        <taxon>Bacilli</taxon>
        <taxon>Bacillales</taxon>
        <taxon>Staphylococcaceae</taxon>
        <taxon>Mammaliicoccus</taxon>
    </lineage>
</organism>
<dbReference type="EC" id="2.7.13.3" evidence="3"/>
<evidence type="ECO:0000256" key="12">
    <source>
        <dbReference type="ARBA" id="ARBA00023136"/>
    </source>
</evidence>
<evidence type="ECO:0000256" key="6">
    <source>
        <dbReference type="ARBA" id="ARBA00022692"/>
    </source>
</evidence>
<evidence type="ECO:0000256" key="3">
    <source>
        <dbReference type="ARBA" id="ARBA00012438"/>
    </source>
</evidence>
<evidence type="ECO:0000256" key="2">
    <source>
        <dbReference type="ARBA" id="ARBA00004651"/>
    </source>
</evidence>
<sequence>MIKYFVGERLTWILFFMLMQLIIILTSWLDVAFSTKSALYLIGINVILFGVFLWLIYTRETRFYDALKKDVPIKEIEHKELNQSAYEKMIFDYIQNYDESTRRTIHDQNKEIQLTKNDLLDWIHEVKTPITAMKLLLDQIEEAELKQDLLYEWSRIDYLLDQQLYIRRLSSKSNDFYFGHYSLKDMVISEIQHTRNISMAKRIGYDIQIDKEKVYTDEKWCRTIIRQIISNALKYTENSEITISTFEQNNQMHLKIQDTGRGIKSRDIPRIFERGFTSTTNRRESTATGMGLYLVKEIAEGLSIKVNIQSTYGEGTTVLLIFPHPNHFTALEQSSDNNVTSNLKMCDDSKELN</sequence>
<evidence type="ECO:0000256" key="13">
    <source>
        <dbReference type="ARBA" id="ARBA00042987"/>
    </source>
</evidence>
<keyword evidence="9" id="KW-0067">ATP-binding</keyword>
<dbReference type="GO" id="GO:0004721">
    <property type="term" value="F:phosphoprotein phosphatase activity"/>
    <property type="evidence" value="ECO:0007669"/>
    <property type="project" value="TreeGrafter"/>
</dbReference>
<keyword evidence="5" id="KW-0808">Transferase</keyword>
<dbReference type="AlphaFoldDB" id="A0A2T4PS79"/>
<keyword evidence="10 14" id="KW-1133">Transmembrane helix</keyword>
<name>A0A2T4PS79_9STAP</name>
<evidence type="ECO:0000256" key="8">
    <source>
        <dbReference type="ARBA" id="ARBA00022777"/>
    </source>
</evidence>
<dbReference type="Proteomes" id="UP000241209">
    <property type="component" value="Unassembled WGS sequence"/>
</dbReference>
<evidence type="ECO:0000256" key="9">
    <source>
        <dbReference type="ARBA" id="ARBA00022840"/>
    </source>
</evidence>
<dbReference type="GO" id="GO:0000155">
    <property type="term" value="F:phosphorelay sensor kinase activity"/>
    <property type="evidence" value="ECO:0007669"/>
    <property type="project" value="TreeGrafter"/>
</dbReference>
<evidence type="ECO:0000256" key="10">
    <source>
        <dbReference type="ARBA" id="ARBA00022989"/>
    </source>
</evidence>
<dbReference type="STRING" id="1167632.GCA_000286335_01860"/>
<keyword evidence="11" id="KW-0902">Two-component regulatory system</keyword>
<protein>
    <recommendedName>
        <fullName evidence="3">histidine kinase</fullName>
        <ecNumber evidence="3">2.7.13.3</ecNumber>
    </recommendedName>
    <alternativeName>
        <fullName evidence="13">Glycopeptide resistance-associated protein S</fullName>
    </alternativeName>
</protein>
<comment type="caution">
    <text evidence="16">The sequence shown here is derived from an EMBL/GenBank/DDBJ whole genome shotgun (WGS) entry which is preliminary data.</text>
</comment>
<feature type="transmembrane region" description="Helical" evidence="14">
    <location>
        <begin position="37"/>
        <end position="57"/>
    </location>
</feature>
<dbReference type="InterPro" id="IPR003594">
    <property type="entry name" value="HATPase_dom"/>
</dbReference>
<evidence type="ECO:0000256" key="7">
    <source>
        <dbReference type="ARBA" id="ARBA00022741"/>
    </source>
</evidence>
<evidence type="ECO:0000256" key="1">
    <source>
        <dbReference type="ARBA" id="ARBA00000085"/>
    </source>
</evidence>
<evidence type="ECO:0000259" key="15">
    <source>
        <dbReference type="PROSITE" id="PS50109"/>
    </source>
</evidence>
<reference evidence="16 17" key="1">
    <citation type="journal article" date="2016" name="Front. Microbiol.">
        <title>Comprehensive Phylogenetic Analysis of Bovine Non-aureus Staphylococci Species Based on Whole-Genome Sequencing.</title>
        <authorList>
            <person name="Naushad S."/>
            <person name="Barkema H.W."/>
            <person name="Luby C."/>
            <person name="Condas L.A."/>
            <person name="Nobrega D.B."/>
            <person name="Carson D.A."/>
            <person name="De Buck J."/>
        </authorList>
    </citation>
    <scope>NUCLEOTIDE SEQUENCE [LARGE SCALE GENOMIC DNA]</scope>
    <source>
        <strain evidence="16 17">SNUC 2204</strain>
    </source>
</reference>
<keyword evidence="6 14" id="KW-0812">Transmembrane</keyword>
<dbReference type="InterPro" id="IPR004358">
    <property type="entry name" value="Sig_transdc_His_kin-like_C"/>
</dbReference>
<dbReference type="GeneID" id="64117281"/>
<comment type="subcellular location">
    <subcellularLocation>
        <location evidence="2">Cell membrane</location>
        <topology evidence="2">Multi-pass membrane protein</topology>
    </subcellularLocation>
</comment>
<dbReference type="InterPro" id="IPR036890">
    <property type="entry name" value="HATPase_C_sf"/>
</dbReference>
<evidence type="ECO:0000256" key="14">
    <source>
        <dbReference type="SAM" id="Phobius"/>
    </source>
</evidence>
<proteinExistence type="predicted"/>
<dbReference type="Gene3D" id="3.30.565.10">
    <property type="entry name" value="Histidine kinase-like ATPase, C-terminal domain"/>
    <property type="match status" value="1"/>
</dbReference>
<keyword evidence="8 16" id="KW-0418">Kinase</keyword>
<accession>A0A2T4PS79</accession>
<dbReference type="PROSITE" id="PS50109">
    <property type="entry name" value="HIS_KIN"/>
    <property type="match status" value="1"/>
</dbReference>
<evidence type="ECO:0000256" key="5">
    <source>
        <dbReference type="ARBA" id="ARBA00022679"/>
    </source>
</evidence>
<dbReference type="SMART" id="SM00387">
    <property type="entry name" value="HATPase_c"/>
    <property type="match status" value="1"/>
</dbReference>
<feature type="transmembrane region" description="Helical" evidence="14">
    <location>
        <begin position="12"/>
        <end position="31"/>
    </location>
</feature>
<gene>
    <name evidence="16" type="ORF">BU072_09515</name>
</gene>
<evidence type="ECO:0000313" key="16">
    <source>
        <dbReference type="EMBL" id="PTI29166.1"/>
    </source>
</evidence>
<dbReference type="SUPFAM" id="SSF55874">
    <property type="entry name" value="ATPase domain of HSP90 chaperone/DNA topoisomerase II/histidine kinase"/>
    <property type="match status" value="1"/>
</dbReference>
<dbReference type="Pfam" id="PF02518">
    <property type="entry name" value="HATPase_c"/>
    <property type="match status" value="1"/>
</dbReference>
<dbReference type="EMBL" id="PZFK01000018">
    <property type="protein sequence ID" value="PTI29166.1"/>
    <property type="molecule type" value="Genomic_DNA"/>
</dbReference>
<evidence type="ECO:0000256" key="11">
    <source>
        <dbReference type="ARBA" id="ARBA00023012"/>
    </source>
</evidence>
<comment type="catalytic activity">
    <reaction evidence="1">
        <text>ATP + protein L-histidine = ADP + protein N-phospho-L-histidine.</text>
        <dbReference type="EC" id="2.7.13.3"/>
    </reaction>
</comment>
<dbReference type="InterPro" id="IPR005467">
    <property type="entry name" value="His_kinase_dom"/>
</dbReference>
<dbReference type="PANTHER" id="PTHR45453:SF2">
    <property type="entry name" value="HISTIDINE KINASE"/>
    <property type="match status" value="1"/>
</dbReference>
<dbReference type="PRINTS" id="PR00344">
    <property type="entry name" value="BCTRLSENSOR"/>
</dbReference>
<dbReference type="RefSeq" id="WP_107536430.1">
    <property type="nucleotide sequence ID" value="NZ_BMDF01000004.1"/>
</dbReference>
<keyword evidence="4" id="KW-1003">Cell membrane</keyword>
<evidence type="ECO:0000313" key="17">
    <source>
        <dbReference type="Proteomes" id="UP000241209"/>
    </source>
</evidence>
<feature type="domain" description="Histidine kinase" evidence="15">
    <location>
        <begin position="121"/>
        <end position="326"/>
    </location>
</feature>
<dbReference type="GO" id="GO:0005886">
    <property type="term" value="C:plasma membrane"/>
    <property type="evidence" value="ECO:0007669"/>
    <property type="project" value="UniProtKB-SubCell"/>
</dbReference>
<dbReference type="GO" id="GO:0016036">
    <property type="term" value="P:cellular response to phosphate starvation"/>
    <property type="evidence" value="ECO:0007669"/>
    <property type="project" value="TreeGrafter"/>
</dbReference>
<dbReference type="GO" id="GO:0005524">
    <property type="term" value="F:ATP binding"/>
    <property type="evidence" value="ECO:0007669"/>
    <property type="project" value="UniProtKB-KW"/>
</dbReference>